<dbReference type="InterPro" id="IPR036388">
    <property type="entry name" value="WH-like_DNA-bd_sf"/>
</dbReference>
<evidence type="ECO:0000313" key="7">
    <source>
        <dbReference type="EMBL" id="SHG22984.1"/>
    </source>
</evidence>
<dbReference type="Gene3D" id="2.60.120.10">
    <property type="entry name" value="Jelly Rolls"/>
    <property type="match status" value="1"/>
</dbReference>
<dbReference type="AlphaFoldDB" id="A0A1M5I3T6"/>
<feature type="domain" description="Cyclic nucleotide-binding" evidence="5">
    <location>
        <begin position="96"/>
        <end position="133"/>
    </location>
</feature>
<dbReference type="PROSITE" id="PS51063">
    <property type="entry name" value="HTH_CRP_2"/>
    <property type="match status" value="1"/>
</dbReference>
<feature type="region of interest" description="Disordered" evidence="4">
    <location>
        <begin position="1"/>
        <end position="47"/>
    </location>
</feature>
<reference evidence="7 8" key="1">
    <citation type="submission" date="2016-11" db="EMBL/GenBank/DDBJ databases">
        <authorList>
            <person name="Jaros S."/>
            <person name="Januszkiewicz K."/>
            <person name="Wedrychowicz H."/>
        </authorList>
    </citation>
    <scope>NUCLEOTIDE SEQUENCE [LARGE SCALE GENOMIC DNA]</scope>
    <source>
        <strain evidence="7 8">DSM 45627</strain>
    </source>
</reference>
<keyword evidence="3" id="KW-0804">Transcription</keyword>
<name>A0A1M5I3T6_9ACTN</name>
<dbReference type="RefSeq" id="WP_084180857.1">
    <property type="nucleotide sequence ID" value="NZ_FQVU01000002.1"/>
</dbReference>
<accession>A0A1M5I3T6</accession>
<proteinExistence type="predicted"/>
<dbReference type="PROSITE" id="PS50042">
    <property type="entry name" value="CNMP_BINDING_3"/>
    <property type="match status" value="1"/>
</dbReference>
<dbReference type="SUPFAM" id="SSF46785">
    <property type="entry name" value="Winged helix' DNA-binding domain"/>
    <property type="match status" value="1"/>
</dbReference>
<feature type="domain" description="HTH crp-type" evidence="6">
    <location>
        <begin position="192"/>
        <end position="266"/>
    </location>
</feature>
<dbReference type="GO" id="GO:0006355">
    <property type="term" value="P:regulation of DNA-templated transcription"/>
    <property type="evidence" value="ECO:0007669"/>
    <property type="project" value="InterPro"/>
</dbReference>
<evidence type="ECO:0000256" key="2">
    <source>
        <dbReference type="ARBA" id="ARBA00023125"/>
    </source>
</evidence>
<dbReference type="EMBL" id="FQVU01000002">
    <property type="protein sequence ID" value="SHG22984.1"/>
    <property type="molecule type" value="Genomic_DNA"/>
</dbReference>
<evidence type="ECO:0000259" key="6">
    <source>
        <dbReference type="PROSITE" id="PS51063"/>
    </source>
</evidence>
<dbReference type="STRING" id="1206085.SAMN05443575_1745"/>
<dbReference type="Pfam" id="PF13545">
    <property type="entry name" value="HTH_Crp_2"/>
    <property type="match status" value="1"/>
</dbReference>
<feature type="compositionally biased region" description="Low complexity" evidence="4">
    <location>
        <begin position="8"/>
        <end position="20"/>
    </location>
</feature>
<dbReference type="SUPFAM" id="SSF51206">
    <property type="entry name" value="cAMP-binding domain-like"/>
    <property type="match status" value="1"/>
</dbReference>
<dbReference type="InterPro" id="IPR014710">
    <property type="entry name" value="RmlC-like_jellyroll"/>
</dbReference>
<dbReference type="Gene3D" id="1.10.10.10">
    <property type="entry name" value="Winged helix-like DNA-binding domain superfamily/Winged helix DNA-binding domain"/>
    <property type="match status" value="1"/>
</dbReference>
<keyword evidence="8" id="KW-1185">Reference proteome</keyword>
<keyword evidence="2" id="KW-0238">DNA-binding</keyword>
<dbReference type="OrthoDB" id="3525895at2"/>
<keyword evidence="7" id="KW-0808">Transferase</keyword>
<dbReference type="Pfam" id="PF00027">
    <property type="entry name" value="cNMP_binding"/>
    <property type="match status" value="1"/>
</dbReference>
<dbReference type="InterPro" id="IPR000595">
    <property type="entry name" value="cNMP-bd_dom"/>
</dbReference>
<dbReference type="CDD" id="cd00038">
    <property type="entry name" value="CAP_ED"/>
    <property type="match status" value="1"/>
</dbReference>
<dbReference type="InterPro" id="IPR018490">
    <property type="entry name" value="cNMP-bd_dom_sf"/>
</dbReference>
<dbReference type="GO" id="GO:0003677">
    <property type="term" value="F:DNA binding"/>
    <property type="evidence" value="ECO:0007669"/>
    <property type="project" value="UniProtKB-KW"/>
</dbReference>
<dbReference type="InterPro" id="IPR012318">
    <property type="entry name" value="HTH_CRP"/>
</dbReference>
<evidence type="ECO:0000259" key="5">
    <source>
        <dbReference type="PROSITE" id="PS50042"/>
    </source>
</evidence>
<evidence type="ECO:0000256" key="3">
    <source>
        <dbReference type="ARBA" id="ARBA00023163"/>
    </source>
</evidence>
<keyword evidence="7" id="KW-0418">Kinase</keyword>
<dbReference type="GO" id="GO:0016301">
    <property type="term" value="F:kinase activity"/>
    <property type="evidence" value="ECO:0007669"/>
    <property type="project" value="UniProtKB-KW"/>
</dbReference>
<organism evidence="7 8">
    <name type="scientific">Jatrophihabitans endophyticus</name>
    <dbReference type="NCBI Taxonomy" id="1206085"/>
    <lineage>
        <taxon>Bacteria</taxon>
        <taxon>Bacillati</taxon>
        <taxon>Actinomycetota</taxon>
        <taxon>Actinomycetes</taxon>
        <taxon>Jatrophihabitantales</taxon>
        <taxon>Jatrophihabitantaceae</taxon>
        <taxon>Jatrophihabitans</taxon>
    </lineage>
</organism>
<dbReference type="InterPro" id="IPR036390">
    <property type="entry name" value="WH_DNA-bd_sf"/>
</dbReference>
<evidence type="ECO:0000256" key="1">
    <source>
        <dbReference type="ARBA" id="ARBA00023015"/>
    </source>
</evidence>
<sequence length="274" mass="29677">MMPPPVRAAPNAVPASASRVAGRREPTTGGPWPRPAPDGAVGSRRPVACRPPAAPRRALNGLLRQELTGSSVLRFPRRELVYSRYGTNGGPAEDASLYIVESGYIKLVTPSRDGKECLLGIFAGGDVIGEISLGDSERYECAMTMTPAVVRRMPRAGLMAMLDSPGVREEFIRYLGQRLLEQQQLITDFVTADSEHRFAAILLHLSRKIGTRTGAMLAIDARITQEEFAAMVGTTRSRIGLFLKHFVEAGLVCKGGRGTIAVDDAAVKRYLELC</sequence>
<evidence type="ECO:0000313" key="8">
    <source>
        <dbReference type="Proteomes" id="UP000186132"/>
    </source>
</evidence>
<protein>
    <submittedName>
        <fullName evidence="7">cAMP-binding domain of CRP or a regulatory subunit of cAMP-dependent protein kinases</fullName>
    </submittedName>
</protein>
<keyword evidence="1" id="KW-0805">Transcription regulation</keyword>
<evidence type="ECO:0000256" key="4">
    <source>
        <dbReference type="SAM" id="MobiDB-lite"/>
    </source>
</evidence>
<dbReference type="Proteomes" id="UP000186132">
    <property type="component" value="Unassembled WGS sequence"/>
</dbReference>
<gene>
    <name evidence="7" type="ORF">SAMN05443575_1745</name>
</gene>